<evidence type="ECO:0000313" key="2">
    <source>
        <dbReference type="EMBL" id="TWW08372.1"/>
    </source>
</evidence>
<evidence type="ECO:0000313" key="3">
    <source>
        <dbReference type="Proteomes" id="UP000321083"/>
    </source>
</evidence>
<reference evidence="2 3" key="2">
    <citation type="submission" date="2019-08" db="EMBL/GenBank/DDBJ databases">
        <authorList>
            <person name="Henke P."/>
        </authorList>
    </citation>
    <scope>NUCLEOTIDE SEQUENCE [LARGE SCALE GENOMIC DNA]</scope>
    <source>
        <strain evidence="2">Phe10_nw2017</strain>
    </source>
</reference>
<dbReference type="EMBL" id="SRHE01000700">
    <property type="protein sequence ID" value="TWW08372.1"/>
    <property type="molecule type" value="Genomic_DNA"/>
</dbReference>
<comment type="caution">
    <text evidence="2">The sequence shown here is derived from an EMBL/GenBank/DDBJ whole genome shotgun (WGS) entry which is preliminary data.</text>
</comment>
<dbReference type="Gene3D" id="3.10.129.10">
    <property type="entry name" value="Hotdog Thioesterase"/>
    <property type="match status" value="1"/>
</dbReference>
<dbReference type="SUPFAM" id="SSF54637">
    <property type="entry name" value="Thioesterase/thiol ester dehydrase-isomerase"/>
    <property type="match status" value="1"/>
</dbReference>
<dbReference type="Proteomes" id="UP000321083">
    <property type="component" value="Unassembled WGS sequence"/>
</dbReference>
<reference evidence="2 3" key="1">
    <citation type="submission" date="2019-08" db="EMBL/GenBank/DDBJ databases">
        <title>100 year-old enigma solved: identification of Planctomyces bekefii, the type genus and species of the phylum Planctomycetes.</title>
        <authorList>
            <person name="Svetlana D.N."/>
            <person name="Overmann J."/>
        </authorList>
    </citation>
    <scope>NUCLEOTIDE SEQUENCE [LARGE SCALE GENOMIC DNA]</scope>
    <source>
        <strain evidence="2">Phe10_nw2017</strain>
    </source>
</reference>
<protein>
    <recommendedName>
        <fullName evidence="1">Acyl-ACP thioesterase-like C-terminal domain-containing protein</fullName>
    </recommendedName>
</protein>
<proteinExistence type="predicted"/>
<accession>A0A5C6M2U6</accession>
<dbReference type="Pfam" id="PF20791">
    <property type="entry name" value="Acyl-ACP_TE_C"/>
    <property type="match status" value="1"/>
</dbReference>
<organism evidence="2 3">
    <name type="scientific">Planctomyces bekefii</name>
    <dbReference type="NCBI Taxonomy" id="1653850"/>
    <lineage>
        <taxon>Bacteria</taxon>
        <taxon>Pseudomonadati</taxon>
        <taxon>Planctomycetota</taxon>
        <taxon>Planctomycetia</taxon>
        <taxon>Planctomycetales</taxon>
        <taxon>Planctomycetaceae</taxon>
        <taxon>Planctomyces</taxon>
    </lineage>
</organism>
<dbReference type="InterPro" id="IPR029069">
    <property type="entry name" value="HotDog_dom_sf"/>
</dbReference>
<name>A0A5C6M2U6_9PLAN</name>
<keyword evidence="3" id="KW-1185">Reference proteome</keyword>
<evidence type="ECO:0000259" key="1">
    <source>
        <dbReference type="Pfam" id="PF20791"/>
    </source>
</evidence>
<dbReference type="AlphaFoldDB" id="A0A5C6M2U6"/>
<sequence>MAGLFEYELQVLPADLDEIGHVNNLVYVKWLLDAAVAHSSALGCFEPRMDTNEGGDVGVV</sequence>
<feature type="domain" description="Acyl-ACP thioesterase-like C-terminal" evidence="1">
    <location>
        <begin position="7"/>
        <end position="37"/>
    </location>
</feature>
<gene>
    <name evidence="2" type="ORF">E3A20_25000</name>
</gene>
<dbReference type="InterPro" id="IPR049427">
    <property type="entry name" value="Acyl-ACP_TE_C"/>
</dbReference>